<dbReference type="OrthoDB" id="3292498at2"/>
<feature type="region of interest" description="Disordered" evidence="1">
    <location>
        <begin position="1"/>
        <end position="23"/>
    </location>
</feature>
<comment type="caution">
    <text evidence="2">The sequence shown here is derived from an EMBL/GenBank/DDBJ whole genome shotgun (WGS) entry which is preliminary data.</text>
</comment>
<evidence type="ECO:0000313" key="3">
    <source>
        <dbReference type="Proteomes" id="UP000247569"/>
    </source>
</evidence>
<protein>
    <submittedName>
        <fullName evidence="2">Deazaflavin-dependent oxidoreductase (Nitroreductase family)</fullName>
    </submittedName>
</protein>
<dbReference type="RefSeq" id="WP_083894919.1">
    <property type="nucleotide sequence ID" value="NZ_QJKF01000012.1"/>
</dbReference>
<dbReference type="GO" id="GO:0016491">
    <property type="term" value="F:oxidoreductase activity"/>
    <property type="evidence" value="ECO:0007669"/>
    <property type="project" value="InterPro"/>
</dbReference>
<proteinExistence type="predicted"/>
<evidence type="ECO:0000313" key="2">
    <source>
        <dbReference type="EMBL" id="PXX59263.1"/>
    </source>
</evidence>
<dbReference type="EMBL" id="QJKF01000012">
    <property type="protein sequence ID" value="PXX59263.1"/>
    <property type="molecule type" value="Genomic_DNA"/>
</dbReference>
<keyword evidence="3" id="KW-1185">Reference proteome</keyword>
<organism evidence="2 3">
    <name type="scientific">Nocardia tenerifensis</name>
    <dbReference type="NCBI Taxonomy" id="228006"/>
    <lineage>
        <taxon>Bacteria</taxon>
        <taxon>Bacillati</taxon>
        <taxon>Actinomycetota</taxon>
        <taxon>Actinomycetes</taxon>
        <taxon>Mycobacteriales</taxon>
        <taxon>Nocardiaceae</taxon>
        <taxon>Nocardia</taxon>
    </lineage>
</organism>
<dbReference type="Pfam" id="PF04075">
    <property type="entry name" value="F420H2_quin_red"/>
    <property type="match status" value="1"/>
</dbReference>
<name>A0A318JUY0_9NOCA</name>
<dbReference type="Proteomes" id="UP000247569">
    <property type="component" value="Unassembled WGS sequence"/>
</dbReference>
<gene>
    <name evidence="2" type="ORF">DFR70_112180</name>
</gene>
<dbReference type="InterPro" id="IPR004378">
    <property type="entry name" value="F420H2_quin_Rdtase"/>
</dbReference>
<sequence>MSDRTGATNPYGTPSTTGPEPVRTYQGTVNKIVRTVLRLPVISGVVGKKLLTLHIVGRKSGRAYDVPVAYTRHDGSLLIGTALRPWVKNLLAGEPVQASLGGKPRTFVPVVHTGEQEVMRLYEIIARENKTNAKFNGIGFTEDGSPNKADIYQTWQQGGVVVELKPR</sequence>
<evidence type="ECO:0000256" key="1">
    <source>
        <dbReference type="SAM" id="MobiDB-lite"/>
    </source>
</evidence>
<dbReference type="InterPro" id="IPR012349">
    <property type="entry name" value="Split_barrel_FMN-bd"/>
</dbReference>
<dbReference type="Gene3D" id="2.30.110.10">
    <property type="entry name" value="Electron Transport, Fmn-binding Protein, Chain A"/>
    <property type="match status" value="1"/>
</dbReference>
<accession>A0A318JUY0</accession>
<dbReference type="AlphaFoldDB" id="A0A318JUY0"/>
<feature type="compositionally biased region" description="Polar residues" evidence="1">
    <location>
        <begin position="1"/>
        <end position="18"/>
    </location>
</feature>
<reference evidence="2 3" key="1">
    <citation type="submission" date="2018-05" db="EMBL/GenBank/DDBJ databases">
        <title>Genomic Encyclopedia of Type Strains, Phase IV (KMG-IV): sequencing the most valuable type-strain genomes for metagenomic binning, comparative biology and taxonomic classification.</title>
        <authorList>
            <person name="Goeker M."/>
        </authorList>
    </citation>
    <scope>NUCLEOTIDE SEQUENCE [LARGE SCALE GENOMIC DNA]</scope>
    <source>
        <strain evidence="2 3">DSM 44704</strain>
    </source>
</reference>